<proteinExistence type="predicted"/>
<accession>A0ABU7SEG2</accession>
<name>A0ABU7SEG2_9ACTN</name>
<dbReference type="RefSeq" id="WP_331208449.1">
    <property type="nucleotide sequence ID" value="NZ_JAZGQL010000009.1"/>
</dbReference>
<evidence type="ECO:0000313" key="3">
    <source>
        <dbReference type="Proteomes" id="UP001339911"/>
    </source>
</evidence>
<evidence type="ECO:0000313" key="2">
    <source>
        <dbReference type="EMBL" id="MEE6308159.1"/>
    </source>
</evidence>
<dbReference type="Proteomes" id="UP001339911">
    <property type="component" value="Unassembled WGS sequence"/>
</dbReference>
<gene>
    <name evidence="2" type="ORF">V1634_15125</name>
</gene>
<evidence type="ECO:0000256" key="1">
    <source>
        <dbReference type="SAM" id="MobiDB-lite"/>
    </source>
</evidence>
<sequence length="198" mass="21011">MSVDLAATLARPTTLAALLAGTRRTLTELLGPVPAPELDLVADRRYVQGQRVDPGRRLDPAELAGTSIGDPIPAESATSPGTAHYEIDVPASGDGVWLTVIDHLPEAGGGVEAVFSPYRTCVGVVLATALALTGAELTGGEFVDEQIRMLRPGPTAPRRFVAATRLAPPPDDDFAAACERYLRQFPTLDGWPRSRSMR</sequence>
<dbReference type="EMBL" id="JAZGQL010000009">
    <property type="protein sequence ID" value="MEE6308159.1"/>
    <property type="molecule type" value="Genomic_DNA"/>
</dbReference>
<keyword evidence="3" id="KW-1185">Reference proteome</keyword>
<protein>
    <submittedName>
        <fullName evidence="2">Uncharacterized protein</fullName>
    </submittedName>
</protein>
<organism evidence="2 3">
    <name type="scientific">Plantactinospora veratri</name>
    <dbReference type="NCBI Taxonomy" id="1436122"/>
    <lineage>
        <taxon>Bacteria</taxon>
        <taxon>Bacillati</taxon>
        <taxon>Actinomycetota</taxon>
        <taxon>Actinomycetes</taxon>
        <taxon>Micromonosporales</taxon>
        <taxon>Micromonosporaceae</taxon>
        <taxon>Plantactinospora</taxon>
    </lineage>
</organism>
<feature type="region of interest" description="Disordered" evidence="1">
    <location>
        <begin position="55"/>
        <end position="81"/>
    </location>
</feature>
<comment type="caution">
    <text evidence="2">The sequence shown here is derived from an EMBL/GenBank/DDBJ whole genome shotgun (WGS) entry which is preliminary data.</text>
</comment>
<reference evidence="2 3" key="1">
    <citation type="submission" date="2024-01" db="EMBL/GenBank/DDBJ databases">
        <title>Genome insights into Plantactinospora veratri sp. nov.</title>
        <authorList>
            <person name="Wang L."/>
        </authorList>
    </citation>
    <scope>NUCLEOTIDE SEQUENCE [LARGE SCALE GENOMIC DNA]</scope>
    <source>
        <strain evidence="2 3">NEAU-FHS4</strain>
    </source>
</reference>